<proteinExistence type="predicted"/>
<feature type="region of interest" description="Disordered" evidence="1">
    <location>
        <begin position="57"/>
        <end position="79"/>
    </location>
</feature>
<sequence>MAGAMNDPCVPFLGLLTEHMLLGTPLPPELVRHLDRCPRCAREAPELGDVVRKLRRADPLPDRGGTRVPAPPARPSAEVGERVRRAVVAGRPAVRRPRRRIALGAAAVLAVAAAVLVSTSGQEPPPSTPVTLVREGKMVDRPWGTEVPVVLSGLPTGETYRMMTVDADGTRAPGGSVRVVSHEKVSTRMMTAMPKDAITALVVEDERGRVVTRVPVPPPSSPAAP</sequence>
<accession>A0ABS0NFQ2</accession>
<keyword evidence="3" id="KW-1185">Reference proteome</keyword>
<evidence type="ECO:0000313" key="3">
    <source>
        <dbReference type="Proteomes" id="UP000807371"/>
    </source>
</evidence>
<evidence type="ECO:0000256" key="1">
    <source>
        <dbReference type="SAM" id="MobiDB-lite"/>
    </source>
</evidence>
<evidence type="ECO:0008006" key="4">
    <source>
        <dbReference type="Google" id="ProtNLM"/>
    </source>
</evidence>
<protein>
    <recommendedName>
        <fullName evidence="4">Zinc-finger domain-containing protein</fullName>
    </recommendedName>
</protein>
<dbReference type="Proteomes" id="UP000807371">
    <property type="component" value="Unassembled WGS sequence"/>
</dbReference>
<reference evidence="2 3" key="1">
    <citation type="submission" date="2020-09" db="EMBL/GenBank/DDBJ databases">
        <title>Biosynthesis of the nuclear factor of activated T cells inhibitor NFAT-133 and its congeners in Streptomyces pactum.</title>
        <authorList>
            <person name="Zhou W."/>
            <person name="Posri P."/>
            <person name="Abugrain M.E."/>
            <person name="Weisberg A.J."/>
            <person name="Chang J.H."/>
            <person name="Mahmud T."/>
        </authorList>
    </citation>
    <scope>NUCLEOTIDE SEQUENCE [LARGE SCALE GENOMIC DNA]</scope>
    <source>
        <strain evidence="2 3">ATCC 27456</strain>
    </source>
</reference>
<gene>
    <name evidence="2" type="ORF">IHE55_03960</name>
</gene>
<name>A0ABS0NFQ2_9ACTN</name>
<comment type="caution">
    <text evidence="2">The sequence shown here is derived from an EMBL/GenBank/DDBJ whole genome shotgun (WGS) entry which is preliminary data.</text>
</comment>
<dbReference type="EMBL" id="JACYXC010000001">
    <property type="protein sequence ID" value="MBH5334002.1"/>
    <property type="molecule type" value="Genomic_DNA"/>
</dbReference>
<organism evidence="2 3">
    <name type="scientific">Streptomyces pactum</name>
    <dbReference type="NCBI Taxonomy" id="68249"/>
    <lineage>
        <taxon>Bacteria</taxon>
        <taxon>Bacillati</taxon>
        <taxon>Actinomycetota</taxon>
        <taxon>Actinomycetes</taxon>
        <taxon>Kitasatosporales</taxon>
        <taxon>Streptomycetaceae</taxon>
        <taxon>Streptomyces</taxon>
    </lineage>
</organism>
<evidence type="ECO:0000313" key="2">
    <source>
        <dbReference type="EMBL" id="MBH5334002.1"/>
    </source>
</evidence>
<dbReference type="RefSeq" id="WP_197987749.1">
    <property type="nucleotide sequence ID" value="NZ_JACYXC010000001.1"/>
</dbReference>